<dbReference type="PANTHER" id="PTHR11679">
    <property type="entry name" value="VESICLE PROTEIN SORTING-ASSOCIATED"/>
    <property type="match status" value="1"/>
</dbReference>
<accession>G8BR44</accession>
<evidence type="ECO:0000313" key="3">
    <source>
        <dbReference type="EMBL" id="CCE62220.1"/>
    </source>
</evidence>
<reference evidence="3 4" key="1">
    <citation type="journal article" date="2011" name="Proc. Natl. Acad. Sci. U.S.A.">
        <title>Evolutionary erosion of yeast sex chromosomes by mating-type switching accidents.</title>
        <authorList>
            <person name="Gordon J.L."/>
            <person name="Armisen D."/>
            <person name="Proux-Wera E."/>
            <person name="Oheigeartaigh S.S."/>
            <person name="Byrne K.P."/>
            <person name="Wolfe K.H."/>
        </authorList>
    </citation>
    <scope>NUCLEOTIDE SEQUENCE [LARGE SCALE GENOMIC DNA]</scope>
    <source>
        <strain evidence="4">ATCC 24235 / CBS 4417 / NBRC 1672 / NRRL Y-8282 / UCD 70-5</strain>
    </source>
</reference>
<dbReference type="InterPro" id="IPR036045">
    <property type="entry name" value="Sec1-like_sf"/>
</dbReference>
<dbReference type="GO" id="GO:0000149">
    <property type="term" value="F:SNARE binding"/>
    <property type="evidence" value="ECO:0007669"/>
    <property type="project" value="EnsemblFungi"/>
</dbReference>
<dbReference type="InterPro" id="IPR027482">
    <property type="entry name" value="Sec1-like_dom2"/>
</dbReference>
<dbReference type="AlphaFoldDB" id="G8BR44"/>
<dbReference type="Proteomes" id="UP000005666">
    <property type="component" value="Chromosome 3"/>
</dbReference>
<name>G8BR44_TETPH</name>
<proteinExistence type="inferred from homology"/>
<evidence type="ECO:0000313" key="4">
    <source>
        <dbReference type="Proteomes" id="UP000005666"/>
    </source>
</evidence>
<feature type="compositionally biased region" description="Basic residues" evidence="2">
    <location>
        <begin position="709"/>
        <end position="721"/>
    </location>
</feature>
<dbReference type="STRING" id="1071381.G8BR44"/>
<dbReference type="OMA" id="PFTRPHT"/>
<dbReference type="SUPFAM" id="SSF56815">
    <property type="entry name" value="Sec1/munc18-like (SM) proteins"/>
    <property type="match status" value="1"/>
</dbReference>
<dbReference type="InterPro" id="IPR043127">
    <property type="entry name" value="Sec-1-like_dom3a"/>
</dbReference>
<dbReference type="InterPro" id="IPR043154">
    <property type="entry name" value="Sec-1-like_dom1"/>
</dbReference>
<dbReference type="PIRSF" id="PIRSF005715">
    <property type="entry name" value="VPS45_Sec1"/>
    <property type="match status" value="1"/>
</dbReference>
<evidence type="ECO:0000256" key="1">
    <source>
        <dbReference type="ARBA" id="ARBA00009884"/>
    </source>
</evidence>
<dbReference type="eggNOG" id="KOG1300">
    <property type="taxonomic scope" value="Eukaryota"/>
</dbReference>
<gene>
    <name evidence="3" type="primary">TPHA0C00630</name>
    <name evidence="3" type="ordered locus">TPHA_0C00630</name>
</gene>
<organism evidence="3 4">
    <name type="scientific">Tetrapisispora phaffii (strain ATCC 24235 / CBS 4417 / NBRC 1672 / NRRL Y-8282 / UCD 70-5)</name>
    <name type="common">Yeast</name>
    <name type="synonym">Fabospora phaffii</name>
    <dbReference type="NCBI Taxonomy" id="1071381"/>
    <lineage>
        <taxon>Eukaryota</taxon>
        <taxon>Fungi</taxon>
        <taxon>Dikarya</taxon>
        <taxon>Ascomycota</taxon>
        <taxon>Saccharomycotina</taxon>
        <taxon>Saccharomycetes</taxon>
        <taxon>Saccharomycetales</taxon>
        <taxon>Saccharomycetaceae</taxon>
        <taxon>Tetrapisispora</taxon>
    </lineage>
</organism>
<dbReference type="KEGG" id="tpf:TPHA_0C00630"/>
<dbReference type="GO" id="GO:0006904">
    <property type="term" value="P:vesicle docking involved in exocytosis"/>
    <property type="evidence" value="ECO:0007669"/>
    <property type="project" value="EnsemblFungi"/>
</dbReference>
<evidence type="ECO:0000256" key="2">
    <source>
        <dbReference type="SAM" id="MobiDB-lite"/>
    </source>
</evidence>
<dbReference type="RefSeq" id="XP_003684654.1">
    <property type="nucleotide sequence ID" value="XM_003684606.1"/>
</dbReference>
<dbReference type="GO" id="GO:0005934">
    <property type="term" value="C:cellular bud tip"/>
    <property type="evidence" value="ECO:0007669"/>
    <property type="project" value="EnsemblFungi"/>
</dbReference>
<dbReference type="Pfam" id="PF00995">
    <property type="entry name" value="Sec1"/>
    <property type="match status" value="1"/>
</dbReference>
<dbReference type="Gene3D" id="1.25.40.60">
    <property type="match status" value="1"/>
</dbReference>
<sequence>MSDLIQLQREYLIKILNDIQSENNLKFLIIDNEIEHLFNYIFKSPSELLNYVTAIDKIDSQKRKGQPGVDAIYILAPTRFNINCIEADFQSIPQKYKKAHIRFLPGFKGQLVDFFQYKRHINKNLASLAEAKFGFIPKESQFFQTLGIDRPLQIFFNNECQDLIQQNIDRTISSLLNLCIITGEYPIVRYSEPLPSQVEICQPTRLVKKLAIEFQEALDNYARNNQDFPPVDNPRPRAVFIITDRTLDLFSPFLHDFSYQALSYDVVDDINLITDVYSYEAENEAGEKERKSSKLLDLVDPDWVELKHQHIADANEYLEGKIKEIIAQNPLLVDRSNVKNTTDLLSVVAHLKDFDEDRRRLVLHRTLIEACLTSNHERKLALLAEMEQIACGYGLDLEGEKVKNLIVQALPILQEKGPQLTDKVRLIIIYALYRGGLIKEDFVKLLSFIGVTTDHEHFPSFMILIENFNKIGFKLLKDSPRSKPFEKEWLHDTIIKDTSVYQTSRFIPALGSILSKVITNPLLLSEEAFPYVKDKPIELLDEEEMAAVGASASANSSASLRNPRHKASWTKNNNLKSASRNPRQRFFYYILGGITHAEIKSAYDQSALKNKDVFIGSDGITTPLGFMQSVESLSRGRGELNLKDDKKLNETPPQFMTVNVEEPISHVHRRYELQTPIVNNSRLGQPANEGQKYVITSNDQSTEKEDKKKKQGKFSKLFKKK</sequence>
<dbReference type="HOGENOM" id="CLU_009210_1_0_1"/>
<keyword evidence="4" id="KW-1185">Reference proteome</keyword>
<dbReference type="GO" id="GO:0005886">
    <property type="term" value="C:plasma membrane"/>
    <property type="evidence" value="ECO:0007669"/>
    <property type="project" value="EnsemblFungi"/>
</dbReference>
<protein>
    <submittedName>
        <fullName evidence="3">Uncharacterized protein</fullName>
    </submittedName>
</protein>
<dbReference type="GO" id="GO:0005935">
    <property type="term" value="C:cellular bud neck"/>
    <property type="evidence" value="ECO:0007669"/>
    <property type="project" value="EnsemblFungi"/>
</dbReference>
<dbReference type="Gene3D" id="3.40.50.1910">
    <property type="match status" value="1"/>
</dbReference>
<dbReference type="InterPro" id="IPR001619">
    <property type="entry name" value="Sec1-like"/>
</dbReference>
<dbReference type="EMBL" id="HE612858">
    <property type="protein sequence ID" value="CCE62220.1"/>
    <property type="molecule type" value="Genomic_DNA"/>
</dbReference>
<dbReference type="OrthoDB" id="2228at2759"/>
<dbReference type="Gene3D" id="3.90.830.10">
    <property type="entry name" value="Syntaxin Binding Protein 1, Chain A, domain 2"/>
    <property type="match status" value="1"/>
</dbReference>
<dbReference type="GO" id="GO:0031340">
    <property type="term" value="P:positive regulation of vesicle fusion"/>
    <property type="evidence" value="ECO:0007669"/>
    <property type="project" value="EnsemblFungi"/>
</dbReference>
<dbReference type="Gene3D" id="3.40.50.2060">
    <property type="match status" value="1"/>
</dbReference>
<feature type="region of interest" description="Disordered" evidence="2">
    <location>
        <begin position="677"/>
        <end position="721"/>
    </location>
</feature>
<comment type="similarity">
    <text evidence="1">Belongs to the STXBP/unc-18/SEC1 family.</text>
</comment>
<dbReference type="GeneID" id="11533800"/>